<sequence length="88" mass="10831">MQNHFVKKLFRRIYGNLAEQNIQKYWKWFLAEWAVFVLLDKKVFEPFFIQYIPAYSQNGWVRFFVGNLPLLVFFALMNWHFGYLNKKS</sequence>
<keyword evidence="1" id="KW-1133">Transmembrane helix</keyword>
<reference evidence="3 4" key="2">
    <citation type="submission" date="2017-06" db="EMBL/GenBank/DDBJ databases">
        <authorList>
            <person name="Kim H.J."/>
            <person name="Triplett B.A."/>
        </authorList>
    </citation>
    <scope>NUCLEOTIDE SEQUENCE [LARGE SCALE GENOMIC DNA]</scope>
    <source>
        <strain evidence="3">Kingella_eburonensis</strain>
    </source>
</reference>
<dbReference type="Proteomes" id="UP000215450">
    <property type="component" value="Unassembled WGS sequence"/>
</dbReference>
<keyword evidence="1" id="KW-0472">Membrane</keyword>
<accession>A0A238HES3</accession>
<feature type="transmembrane region" description="Helical" evidence="1">
    <location>
        <begin position="60"/>
        <end position="81"/>
    </location>
</feature>
<keyword evidence="1" id="KW-0812">Transmembrane</keyword>
<dbReference type="EMBL" id="FXUV02000015">
    <property type="protein sequence ID" value="SNB62074.1"/>
    <property type="molecule type" value="Genomic_DNA"/>
</dbReference>
<dbReference type="EMBL" id="FXUV01000013">
    <property type="protein sequence ID" value="SMQ12017.1"/>
    <property type="molecule type" value="Genomic_DNA"/>
</dbReference>
<dbReference type="GeneID" id="83626666"/>
<protein>
    <submittedName>
        <fullName evidence="2">Uncharacterized protein</fullName>
    </submittedName>
</protein>
<evidence type="ECO:0000256" key="1">
    <source>
        <dbReference type="SAM" id="Phobius"/>
    </source>
</evidence>
<dbReference type="STRING" id="1522312.GCA_900177895_00373"/>
<keyword evidence="4" id="KW-1185">Reference proteome</keyword>
<organism evidence="2">
    <name type="scientific">Kingella negevensis</name>
    <dbReference type="NCBI Taxonomy" id="1522312"/>
    <lineage>
        <taxon>Bacteria</taxon>
        <taxon>Pseudomonadati</taxon>
        <taxon>Pseudomonadota</taxon>
        <taxon>Betaproteobacteria</taxon>
        <taxon>Neisseriales</taxon>
        <taxon>Neisseriaceae</taxon>
        <taxon>Kingella</taxon>
    </lineage>
</organism>
<evidence type="ECO:0000313" key="2">
    <source>
        <dbReference type="EMBL" id="SMQ12017.1"/>
    </source>
</evidence>
<dbReference type="AlphaFoldDB" id="A0A238HES3"/>
<proteinExistence type="predicted"/>
<evidence type="ECO:0000313" key="3">
    <source>
        <dbReference type="EMBL" id="SNB62074.1"/>
    </source>
</evidence>
<dbReference type="RefSeq" id="WP_032137828.1">
    <property type="nucleotide sequence ID" value="NZ_CCNJ01000066.1"/>
</dbReference>
<reference evidence="2" key="1">
    <citation type="submission" date="2017-05" db="EMBL/GenBank/DDBJ databases">
        <authorList>
            <person name="Song R."/>
            <person name="Chenine A.L."/>
            <person name="Ruprecht R.M."/>
        </authorList>
    </citation>
    <scope>NUCLEOTIDE SEQUENCE</scope>
    <source>
        <strain evidence="2">Kingella_eburonensis</strain>
    </source>
</reference>
<evidence type="ECO:0000313" key="4">
    <source>
        <dbReference type="Proteomes" id="UP000215450"/>
    </source>
</evidence>
<name>A0A238HES3_9NEIS</name>
<gene>
    <name evidence="3" type="ORF">KEBURONENSIS_00972</name>
    <name evidence="2" type="ORF">KEBURONENSIS_01024</name>
</gene>